<feature type="domain" description="AMP-binding enzyme C-terminal" evidence="2">
    <location>
        <begin position="473"/>
        <end position="560"/>
    </location>
</feature>
<protein>
    <recommendedName>
        <fullName evidence="5">AMP-binding enzyme</fullName>
    </recommendedName>
</protein>
<dbReference type="AlphaFoldDB" id="A0A010RNQ4"/>
<dbReference type="PANTHER" id="PTHR24096">
    <property type="entry name" value="LONG-CHAIN-FATTY-ACID--COA LIGASE"/>
    <property type="match status" value="1"/>
</dbReference>
<dbReference type="Gene3D" id="3.30.300.30">
    <property type="match status" value="1"/>
</dbReference>
<dbReference type="Proteomes" id="UP000020467">
    <property type="component" value="Unassembled WGS sequence"/>
</dbReference>
<dbReference type="PANTHER" id="PTHR24096:SF422">
    <property type="entry name" value="BCDNA.GH02901"/>
    <property type="match status" value="1"/>
</dbReference>
<gene>
    <name evidence="3" type="ORF">CFIO01_07391</name>
</gene>
<evidence type="ECO:0000313" key="3">
    <source>
        <dbReference type="EMBL" id="EXF73763.1"/>
    </source>
</evidence>
<dbReference type="Pfam" id="PF00501">
    <property type="entry name" value="AMP-binding"/>
    <property type="match status" value="1"/>
</dbReference>
<dbReference type="OrthoDB" id="6509636at2759"/>
<dbReference type="InterPro" id="IPR000873">
    <property type="entry name" value="AMP-dep_synth/lig_dom"/>
</dbReference>
<dbReference type="InterPro" id="IPR045851">
    <property type="entry name" value="AMP-bd_C_sf"/>
</dbReference>
<evidence type="ECO:0008006" key="5">
    <source>
        <dbReference type="Google" id="ProtNLM"/>
    </source>
</evidence>
<organism evidence="3 4">
    <name type="scientific">Colletotrichum fioriniae PJ7</name>
    <dbReference type="NCBI Taxonomy" id="1445577"/>
    <lineage>
        <taxon>Eukaryota</taxon>
        <taxon>Fungi</taxon>
        <taxon>Dikarya</taxon>
        <taxon>Ascomycota</taxon>
        <taxon>Pezizomycotina</taxon>
        <taxon>Sordariomycetes</taxon>
        <taxon>Hypocreomycetidae</taxon>
        <taxon>Glomerellales</taxon>
        <taxon>Glomerellaceae</taxon>
        <taxon>Colletotrichum</taxon>
        <taxon>Colletotrichum acutatum species complex</taxon>
    </lineage>
</organism>
<evidence type="ECO:0000259" key="2">
    <source>
        <dbReference type="Pfam" id="PF13193"/>
    </source>
</evidence>
<dbReference type="InterPro" id="IPR042099">
    <property type="entry name" value="ANL_N_sf"/>
</dbReference>
<dbReference type="GO" id="GO:0016405">
    <property type="term" value="F:CoA-ligase activity"/>
    <property type="evidence" value="ECO:0007669"/>
    <property type="project" value="TreeGrafter"/>
</dbReference>
<dbReference type="KEGG" id="cfj:CFIO01_07391"/>
<reference evidence="3 4" key="1">
    <citation type="submission" date="2014-02" db="EMBL/GenBank/DDBJ databases">
        <title>The genome sequence of Colletotrichum fioriniae PJ7.</title>
        <authorList>
            <person name="Baroncelli R."/>
            <person name="Thon M.R."/>
        </authorList>
    </citation>
    <scope>NUCLEOTIDE SEQUENCE [LARGE SCALE GENOMIC DNA]</scope>
    <source>
        <strain evidence="3 4">PJ7</strain>
    </source>
</reference>
<keyword evidence="4" id="KW-1185">Reference proteome</keyword>
<evidence type="ECO:0000313" key="4">
    <source>
        <dbReference type="Proteomes" id="UP000020467"/>
    </source>
</evidence>
<proteinExistence type="predicted"/>
<dbReference type="SUPFAM" id="SSF56801">
    <property type="entry name" value="Acetyl-CoA synthetase-like"/>
    <property type="match status" value="1"/>
</dbReference>
<dbReference type="Pfam" id="PF13193">
    <property type="entry name" value="AMP-binding_C"/>
    <property type="match status" value="1"/>
</dbReference>
<comment type="caution">
    <text evidence="3">The sequence shown here is derived from an EMBL/GenBank/DDBJ whole genome shotgun (WGS) entry which is preliminary data.</text>
</comment>
<sequence>MVFTASPSTPPLPFEPSRGLTLDEFLFSDKYAHLRVRRSSEALVCGLSGRVYSTDDLEENASLMARALAQELGWQQEQDQESGRHEARVVALYSANAMDFLVITLALHRLGAAALLVHPTSTAAEFKQHLLKVRADAVFTCAPLLAECLTACDGEVLKARTYILDLPGTPTDQSFTSSSQLLEIGRQAPELPPRGLASPKTAAFYFASSGTSGLQKLVKVSHYNVISNVLQSCAFENRKVTGEKLDRMLGLLPLSHASALVVACVMLYRGDTIVLLPKFDMQQMLKSVQVHRINRLYLVPPVVAALVKNPFLLNMFDLSTVENVVLGAALLDGRIADQMQALCPHWALLQGYGVTEAAMVIACSKSSDLLLGVGSSGTLLPGTEARLEAADGQEVTDFDTVGELCIRSPSVVEGYVDDDAANQATFTADGWLRTGDMAVFRQSPATSDAHLCIVYRMKDLIKVYGLQVSPAAIEAELLSHPAVAQAAVIRVADDASGEVPRAIIVLQPDALKGLEETGENGEEALKDSIAQVIEERMSTSHWLKGGIVFVESIQVSPAGKVLKKVLHEQHGTR</sequence>
<dbReference type="eggNOG" id="KOG1176">
    <property type="taxonomic scope" value="Eukaryota"/>
</dbReference>
<dbReference type="HOGENOM" id="CLU_000022_59_2_1"/>
<dbReference type="EMBL" id="JARH01001047">
    <property type="protein sequence ID" value="EXF73763.1"/>
    <property type="molecule type" value="Genomic_DNA"/>
</dbReference>
<dbReference type="STRING" id="1445577.A0A010RNQ4"/>
<name>A0A010RNQ4_9PEZI</name>
<dbReference type="Gene3D" id="3.40.50.12780">
    <property type="entry name" value="N-terminal domain of ligase-like"/>
    <property type="match status" value="1"/>
</dbReference>
<accession>A0A010RNQ4</accession>
<evidence type="ECO:0000259" key="1">
    <source>
        <dbReference type="Pfam" id="PF00501"/>
    </source>
</evidence>
<dbReference type="InterPro" id="IPR025110">
    <property type="entry name" value="AMP-bd_C"/>
</dbReference>
<feature type="domain" description="AMP-dependent synthetase/ligase" evidence="1">
    <location>
        <begin position="39"/>
        <end position="415"/>
    </location>
</feature>